<keyword evidence="5 7" id="KW-1133">Transmembrane helix</keyword>
<dbReference type="EMBL" id="CP095073">
    <property type="protein sequence ID" value="UOQ45796.1"/>
    <property type="molecule type" value="Genomic_DNA"/>
</dbReference>
<evidence type="ECO:0000313" key="10">
    <source>
        <dbReference type="EMBL" id="UOQ45796.1"/>
    </source>
</evidence>
<dbReference type="Proteomes" id="UP000831787">
    <property type="component" value="Chromosome"/>
</dbReference>
<keyword evidence="6 7" id="KW-0472">Membrane</keyword>
<evidence type="ECO:0000256" key="6">
    <source>
        <dbReference type="ARBA" id="ARBA00023136"/>
    </source>
</evidence>
<proteinExistence type="inferred from homology"/>
<comment type="similarity">
    <text evidence="7">Belongs to the binding-protein-dependent transport system permease family.</text>
</comment>
<dbReference type="RefSeq" id="WP_244712662.1">
    <property type="nucleotide sequence ID" value="NZ_CP095073.1"/>
</dbReference>
<name>A0ABY4ENY4_9BACI</name>
<dbReference type="PANTHER" id="PTHR43744:SF8">
    <property type="entry name" value="SN-GLYCEROL-3-PHOSPHATE TRANSPORT SYSTEM PERMEASE PROTEIN UGPE"/>
    <property type="match status" value="1"/>
</dbReference>
<keyword evidence="3" id="KW-1003">Cell membrane</keyword>
<feature type="transmembrane region" description="Helical" evidence="7">
    <location>
        <begin position="215"/>
        <end position="240"/>
    </location>
</feature>
<dbReference type="InterPro" id="IPR000515">
    <property type="entry name" value="MetI-like"/>
</dbReference>
<dbReference type="PROSITE" id="PS50928">
    <property type="entry name" value="ABC_TM1"/>
    <property type="match status" value="1"/>
</dbReference>
<keyword evidence="4 7" id="KW-0812">Transmembrane</keyword>
<feature type="transmembrane region" description="Helical" evidence="7">
    <location>
        <begin position="174"/>
        <end position="195"/>
    </location>
</feature>
<feature type="transmembrane region" description="Helical" evidence="7">
    <location>
        <begin position="111"/>
        <end position="131"/>
    </location>
</feature>
<feature type="region of interest" description="Disordered" evidence="8">
    <location>
        <begin position="1"/>
        <end position="33"/>
    </location>
</feature>
<accession>A0ABY4ENY4</accession>
<evidence type="ECO:0000256" key="8">
    <source>
        <dbReference type="SAM" id="MobiDB-lite"/>
    </source>
</evidence>
<feature type="domain" description="ABC transmembrane type-1" evidence="9">
    <location>
        <begin position="106"/>
        <end position="294"/>
    </location>
</feature>
<dbReference type="Gene3D" id="1.10.3720.10">
    <property type="entry name" value="MetI-like"/>
    <property type="match status" value="1"/>
</dbReference>
<feature type="transmembrane region" description="Helical" evidence="7">
    <location>
        <begin position="273"/>
        <end position="294"/>
    </location>
</feature>
<dbReference type="PANTHER" id="PTHR43744">
    <property type="entry name" value="ABC TRANSPORTER PERMEASE PROTEIN MG189-RELATED-RELATED"/>
    <property type="match status" value="1"/>
</dbReference>
<dbReference type="SUPFAM" id="SSF161098">
    <property type="entry name" value="MetI-like"/>
    <property type="match status" value="1"/>
</dbReference>
<feature type="transmembrane region" description="Helical" evidence="7">
    <location>
        <begin position="143"/>
        <end position="162"/>
    </location>
</feature>
<dbReference type="InterPro" id="IPR035906">
    <property type="entry name" value="MetI-like_sf"/>
</dbReference>
<feature type="compositionally biased region" description="Polar residues" evidence="8">
    <location>
        <begin position="1"/>
        <end position="20"/>
    </location>
</feature>
<evidence type="ECO:0000256" key="7">
    <source>
        <dbReference type="RuleBase" id="RU363032"/>
    </source>
</evidence>
<evidence type="ECO:0000256" key="4">
    <source>
        <dbReference type="ARBA" id="ARBA00022692"/>
    </source>
</evidence>
<protein>
    <submittedName>
        <fullName evidence="10">Carbohydrate ABC transporter permease</fullName>
    </submittedName>
</protein>
<evidence type="ECO:0000256" key="1">
    <source>
        <dbReference type="ARBA" id="ARBA00004651"/>
    </source>
</evidence>
<evidence type="ECO:0000256" key="5">
    <source>
        <dbReference type="ARBA" id="ARBA00022989"/>
    </source>
</evidence>
<evidence type="ECO:0000259" key="9">
    <source>
        <dbReference type="PROSITE" id="PS50928"/>
    </source>
</evidence>
<dbReference type="CDD" id="cd06261">
    <property type="entry name" value="TM_PBP2"/>
    <property type="match status" value="1"/>
</dbReference>
<evidence type="ECO:0000256" key="3">
    <source>
        <dbReference type="ARBA" id="ARBA00022475"/>
    </source>
</evidence>
<keyword evidence="11" id="KW-1185">Reference proteome</keyword>
<evidence type="ECO:0000256" key="2">
    <source>
        <dbReference type="ARBA" id="ARBA00022448"/>
    </source>
</evidence>
<dbReference type="Pfam" id="PF00528">
    <property type="entry name" value="BPD_transp_1"/>
    <property type="match status" value="1"/>
</dbReference>
<keyword evidence="2 7" id="KW-0813">Transport</keyword>
<reference evidence="10 11" key="1">
    <citation type="submission" date="2022-04" db="EMBL/GenBank/DDBJ databases">
        <title>Halobacillus sp. isolated from saltern.</title>
        <authorList>
            <person name="Won M."/>
            <person name="Lee C.-M."/>
            <person name="Woen H.-Y."/>
            <person name="Kwon S.-W."/>
        </authorList>
    </citation>
    <scope>NUCLEOTIDE SEQUENCE [LARGE SCALE GENOMIC DNA]</scope>
    <source>
        <strain evidence="10 11">SSBR10-3</strain>
    </source>
</reference>
<evidence type="ECO:0000313" key="11">
    <source>
        <dbReference type="Proteomes" id="UP000831787"/>
    </source>
</evidence>
<comment type="subcellular location">
    <subcellularLocation>
        <location evidence="1 7">Cell membrane</location>
        <topology evidence="1 7">Multi-pass membrane protein</topology>
    </subcellularLocation>
</comment>
<sequence length="309" mass="33833">MSLKNEGSNALKESQVQTVKTENDNHPAVSPKKKKKKAHGLLAVEIGAVLAAILFFGVPFYFVIVNSFKTSGEAAAMNLSWPNAFQAIENYREVLTLNDGIVLRAFMNSTIITLGAIITLIIVCSMAGFVLQRRPGLSKKLNYVILAGLMIPPSIVPTIWVLQSIGLFKTMPGIIFLESALHFSFATLLYTAFVATIPKELDEAALIDGCGPFSLFFRIIFPLLKPVTSTVIVLSSIQIYNDFENMLYFFPGADNATVQLTLYNFTGLYGTSYHLLFADVIMISIPPLILFIFFNKKIVAGMTAGAVKG</sequence>
<feature type="transmembrane region" description="Helical" evidence="7">
    <location>
        <begin position="41"/>
        <end position="64"/>
    </location>
</feature>
<organism evidence="10 11">
    <name type="scientific">Halobacillus salinarum</name>
    <dbReference type="NCBI Taxonomy" id="2932257"/>
    <lineage>
        <taxon>Bacteria</taxon>
        <taxon>Bacillati</taxon>
        <taxon>Bacillota</taxon>
        <taxon>Bacilli</taxon>
        <taxon>Bacillales</taxon>
        <taxon>Bacillaceae</taxon>
        <taxon>Halobacillus</taxon>
    </lineage>
</organism>
<gene>
    <name evidence="10" type="ORF">MUN89_07665</name>
</gene>